<organism evidence="2 3">
    <name type="scientific">Parelaphostrongylus tenuis</name>
    <name type="common">Meningeal worm</name>
    <dbReference type="NCBI Taxonomy" id="148309"/>
    <lineage>
        <taxon>Eukaryota</taxon>
        <taxon>Metazoa</taxon>
        <taxon>Ecdysozoa</taxon>
        <taxon>Nematoda</taxon>
        <taxon>Chromadorea</taxon>
        <taxon>Rhabditida</taxon>
        <taxon>Rhabditina</taxon>
        <taxon>Rhabditomorpha</taxon>
        <taxon>Strongyloidea</taxon>
        <taxon>Metastrongylidae</taxon>
        <taxon>Parelaphostrongylus</taxon>
    </lineage>
</organism>
<feature type="transmembrane region" description="Helical" evidence="1">
    <location>
        <begin position="14"/>
        <end position="34"/>
    </location>
</feature>
<comment type="caution">
    <text evidence="2">The sequence shown here is derived from an EMBL/GenBank/DDBJ whole genome shotgun (WGS) entry which is preliminary data.</text>
</comment>
<keyword evidence="1" id="KW-0472">Membrane</keyword>
<dbReference type="PROSITE" id="PS51257">
    <property type="entry name" value="PROKAR_LIPOPROTEIN"/>
    <property type="match status" value="1"/>
</dbReference>
<keyword evidence="3" id="KW-1185">Reference proteome</keyword>
<protein>
    <submittedName>
        <fullName evidence="2">Uncharacterized protein</fullName>
    </submittedName>
</protein>
<name>A0AAD5N8R7_PARTN</name>
<gene>
    <name evidence="2" type="ORF">KIN20_019465</name>
</gene>
<reference evidence="2" key="1">
    <citation type="submission" date="2021-06" db="EMBL/GenBank/DDBJ databases">
        <title>Parelaphostrongylus tenuis whole genome reference sequence.</title>
        <authorList>
            <person name="Garwood T.J."/>
            <person name="Larsen P.A."/>
            <person name="Fountain-Jones N.M."/>
            <person name="Garbe J.R."/>
            <person name="Macchietto M.G."/>
            <person name="Kania S.A."/>
            <person name="Gerhold R.W."/>
            <person name="Richards J.E."/>
            <person name="Wolf T.M."/>
        </authorList>
    </citation>
    <scope>NUCLEOTIDE SEQUENCE</scope>
    <source>
        <strain evidence="2">MNPRO001-30</strain>
        <tissue evidence="2">Meninges</tissue>
    </source>
</reference>
<keyword evidence="1" id="KW-0812">Transmembrane</keyword>
<keyword evidence="1" id="KW-1133">Transmembrane helix</keyword>
<sequence length="96" mass="10095">MTVLAKTGRLPPDYFLISLLATILTMLGCGAMLAGQASTRTFNVTGLTALPVAMAYSAAPSIQAQVPAIASTERGAQAFVLRLVMETISLRPNDVR</sequence>
<evidence type="ECO:0000313" key="2">
    <source>
        <dbReference type="EMBL" id="KAJ1360479.1"/>
    </source>
</evidence>
<dbReference type="AlphaFoldDB" id="A0AAD5N8R7"/>
<dbReference type="EMBL" id="JAHQIW010003879">
    <property type="protein sequence ID" value="KAJ1360479.1"/>
    <property type="molecule type" value="Genomic_DNA"/>
</dbReference>
<evidence type="ECO:0000256" key="1">
    <source>
        <dbReference type="SAM" id="Phobius"/>
    </source>
</evidence>
<evidence type="ECO:0000313" key="3">
    <source>
        <dbReference type="Proteomes" id="UP001196413"/>
    </source>
</evidence>
<dbReference type="Proteomes" id="UP001196413">
    <property type="component" value="Unassembled WGS sequence"/>
</dbReference>
<proteinExistence type="predicted"/>
<accession>A0AAD5N8R7</accession>